<dbReference type="EMBL" id="CP158568">
    <property type="protein sequence ID" value="XBY46033.1"/>
    <property type="molecule type" value="Genomic_DNA"/>
</dbReference>
<dbReference type="Pfam" id="PF12544">
    <property type="entry name" value="LAM_C"/>
    <property type="match status" value="1"/>
</dbReference>
<evidence type="ECO:0000256" key="5">
    <source>
        <dbReference type="ARBA" id="ARBA00022691"/>
    </source>
</evidence>
<sequence>MARAVGSVDDLVRAGLVQASAAPGLDAVVERFQLRITPTMVERIDAGSAADRAALAAQFVPGTAELEIGTQELADPIGDDAFSPIRGLTHRYADRVLLKPTHLCQVYCRFCFRREKVGHGEENLDEAAIAAALDYVRARPEIFEVILTGGDPLVLSSRRLAAIMDGLAAIPHVAVVRLHSRAPVVDPGRIDAELVAALRRRFATWIVVHTNHPAEIGEAARAALGRLVDGGIPLLSQTVLLKGVNDDAATLEALFRALVASRVKPYYLHHLDLAAGTGHFRTSIAQGRALMRDLRGRVTGIAQPTYVLDIPGGHGKVPIGPDYLEPTDQGGYRVEDPNGRVHDYVDPTGEA</sequence>
<dbReference type="Pfam" id="PF04055">
    <property type="entry name" value="Radical_SAM"/>
    <property type="match status" value="1"/>
</dbReference>
<evidence type="ECO:0000256" key="12">
    <source>
        <dbReference type="PIRSR" id="PIRSR603739-50"/>
    </source>
</evidence>
<dbReference type="InterPro" id="IPR025895">
    <property type="entry name" value="LAM_C_dom"/>
</dbReference>
<evidence type="ECO:0000256" key="8">
    <source>
        <dbReference type="ARBA" id="ARBA00023004"/>
    </source>
</evidence>
<evidence type="ECO:0000256" key="6">
    <source>
        <dbReference type="ARBA" id="ARBA00022723"/>
    </source>
</evidence>
<evidence type="ECO:0000256" key="4">
    <source>
        <dbReference type="ARBA" id="ARBA00022485"/>
    </source>
</evidence>
<dbReference type="KEGG" id="mflg:ABS361_07305"/>
<dbReference type="AlphaFoldDB" id="A0AAU7XE48"/>
<dbReference type="GO" id="GO:0046872">
    <property type="term" value="F:metal ion binding"/>
    <property type="evidence" value="ECO:0007669"/>
    <property type="project" value="UniProtKB-KW"/>
</dbReference>
<keyword evidence="8" id="KW-0408">Iron</keyword>
<gene>
    <name evidence="14" type="ORF">ABS361_07305</name>
</gene>
<dbReference type="CDD" id="cd01335">
    <property type="entry name" value="Radical_SAM"/>
    <property type="match status" value="1"/>
</dbReference>
<dbReference type="PANTHER" id="PTHR30538">
    <property type="entry name" value="LYSINE 2,3-AMINOMUTASE-RELATED"/>
    <property type="match status" value="1"/>
</dbReference>
<feature type="domain" description="Radical SAM core" evidence="13">
    <location>
        <begin position="90"/>
        <end position="311"/>
    </location>
</feature>
<dbReference type="InterPro" id="IPR022447">
    <property type="entry name" value="Lys_aminomutase-rel"/>
</dbReference>
<dbReference type="GO" id="GO:0016853">
    <property type="term" value="F:isomerase activity"/>
    <property type="evidence" value="ECO:0007669"/>
    <property type="project" value="UniProtKB-KW"/>
</dbReference>
<evidence type="ECO:0000256" key="11">
    <source>
        <dbReference type="PIRSR" id="PIRSR004911-1"/>
    </source>
</evidence>
<dbReference type="InterPro" id="IPR013785">
    <property type="entry name" value="Aldolase_TIM"/>
</dbReference>
<dbReference type="SFLD" id="SFLDG01070">
    <property type="entry name" value="PLP-dependent"/>
    <property type="match status" value="1"/>
</dbReference>
<accession>A0AAU7XE48</accession>
<dbReference type="GO" id="GO:0051539">
    <property type="term" value="F:4 iron, 4 sulfur cluster binding"/>
    <property type="evidence" value="ECO:0007669"/>
    <property type="project" value="UniProtKB-KW"/>
</dbReference>
<dbReference type="PIRSF" id="PIRSF004911">
    <property type="entry name" value="DUF160"/>
    <property type="match status" value="1"/>
</dbReference>
<evidence type="ECO:0000313" key="14">
    <source>
        <dbReference type="EMBL" id="XBY46033.1"/>
    </source>
</evidence>
<reference evidence="14" key="1">
    <citation type="submission" date="2024-06" db="EMBL/GenBank/DDBJ databases">
        <title>Methylostella associata gen. nov., sp. nov., a novel Ancalomicrobiaceae-affiliated facultatively methylotrophic bacteria that feed on methanotrophs of the genus Methylococcus.</title>
        <authorList>
            <person name="Saltykova V."/>
            <person name="Danilova O.V."/>
            <person name="Oshkin I.Y."/>
            <person name="Belova S.E."/>
            <person name="Pimenov N.V."/>
            <person name="Dedysh S.N."/>
        </authorList>
    </citation>
    <scope>NUCLEOTIDE SEQUENCE</scope>
    <source>
        <strain evidence="14">S20</strain>
    </source>
</reference>
<evidence type="ECO:0000256" key="10">
    <source>
        <dbReference type="ARBA" id="ARBA00023235"/>
    </source>
</evidence>
<evidence type="ECO:0000256" key="9">
    <source>
        <dbReference type="ARBA" id="ARBA00023014"/>
    </source>
</evidence>
<comment type="similarity">
    <text evidence="3">Belongs to the radical SAM superfamily. KamA family.</text>
</comment>
<keyword evidence="5" id="KW-0949">S-adenosyl-L-methionine</keyword>
<comment type="cofactor">
    <cofactor evidence="1 12">
        <name>pyridoxal 5'-phosphate</name>
        <dbReference type="ChEBI" id="CHEBI:597326"/>
    </cofactor>
</comment>
<dbReference type="SUPFAM" id="SSF102114">
    <property type="entry name" value="Radical SAM enzymes"/>
    <property type="match status" value="1"/>
</dbReference>
<feature type="binding site" evidence="11">
    <location>
        <position position="104"/>
    </location>
    <ligand>
        <name>[4Fe-4S] cluster</name>
        <dbReference type="ChEBI" id="CHEBI:49883"/>
        <note>4Fe-4S-S-AdoMet</note>
    </ligand>
</feature>
<protein>
    <submittedName>
        <fullName evidence="14">Lysine-2,3-aminomutase-like protein</fullName>
    </submittedName>
</protein>
<dbReference type="InterPro" id="IPR003739">
    <property type="entry name" value="Lys_aminomutase/Glu_NH3_mut"/>
</dbReference>
<dbReference type="InterPro" id="IPR058240">
    <property type="entry name" value="rSAM_sf"/>
</dbReference>
<evidence type="ECO:0000259" key="13">
    <source>
        <dbReference type="PROSITE" id="PS51918"/>
    </source>
</evidence>
<dbReference type="RefSeq" id="WP_407051130.1">
    <property type="nucleotide sequence ID" value="NZ_CP158568.1"/>
</dbReference>
<evidence type="ECO:0000256" key="2">
    <source>
        <dbReference type="ARBA" id="ARBA00001966"/>
    </source>
</evidence>
<dbReference type="Gene3D" id="3.20.20.70">
    <property type="entry name" value="Aldolase class I"/>
    <property type="match status" value="1"/>
</dbReference>
<comment type="cofactor">
    <cofactor evidence="2">
        <name>[4Fe-4S] cluster</name>
        <dbReference type="ChEBI" id="CHEBI:49883"/>
    </cofactor>
</comment>
<organism evidence="14">
    <name type="scientific">Methyloraptor flagellatus</name>
    <dbReference type="NCBI Taxonomy" id="3162530"/>
    <lineage>
        <taxon>Bacteria</taxon>
        <taxon>Pseudomonadati</taxon>
        <taxon>Pseudomonadota</taxon>
        <taxon>Alphaproteobacteria</taxon>
        <taxon>Hyphomicrobiales</taxon>
        <taxon>Ancalomicrobiaceae</taxon>
        <taxon>Methyloraptor</taxon>
    </lineage>
</organism>
<dbReference type="NCBIfam" id="TIGR03822">
    <property type="entry name" value="AblA_like_2"/>
    <property type="match status" value="1"/>
</dbReference>
<feature type="modified residue" description="N6-(pyridoxal phosphate)lysine" evidence="12">
    <location>
        <position position="316"/>
    </location>
</feature>
<dbReference type="NCBIfam" id="TIGR00238">
    <property type="entry name" value="KamA family radical SAM protein"/>
    <property type="match status" value="1"/>
</dbReference>
<keyword evidence="9 11" id="KW-0411">Iron-sulfur</keyword>
<evidence type="ECO:0000256" key="3">
    <source>
        <dbReference type="ARBA" id="ARBA00008703"/>
    </source>
</evidence>
<keyword evidence="7 12" id="KW-0663">Pyridoxal phosphate</keyword>
<evidence type="ECO:0000256" key="1">
    <source>
        <dbReference type="ARBA" id="ARBA00001933"/>
    </source>
</evidence>
<dbReference type="PANTHER" id="PTHR30538:SF1">
    <property type="entry name" value="L-LYSINE 2,3-AMINOMUTASE"/>
    <property type="match status" value="1"/>
</dbReference>
<keyword evidence="4 11" id="KW-0004">4Fe-4S</keyword>
<keyword evidence="6 11" id="KW-0479">Metal-binding</keyword>
<feature type="binding site" evidence="11">
    <location>
        <position position="111"/>
    </location>
    <ligand>
        <name>[4Fe-4S] cluster</name>
        <dbReference type="ChEBI" id="CHEBI:49883"/>
        <note>4Fe-4S-S-AdoMet</note>
    </ligand>
</feature>
<dbReference type="SFLD" id="SFLDS00029">
    <property type="entry name" value="Radical_SAM"/>
    <property type="match status" value="1"/>
</dbReference>
<dbReference type="PROSITE" id="PS51918">
    <property type="entry name" value="RADICAL_SAM"/>
    <property type="match status" value="1"/>
</dbReference>
<proteinExistence type="inferred from homology"/>
<keyword evidence="10" id="KW-0413">Isomerase</keyword>
<evidence type="ECO:0000256" key="7">
    <source>
        <dbReference type="ARBA" id="ARBA00022898"/>
    </source>
</evidence>
<feature type="binding site" evidence="11">
    <location>
        <position position="108"/>
    </location>
    <ligand>
        <name>[4Fe-4S] cluster</name>
        <dbReference type="ChEBI" id="CHEBI:49883"/>
        <note>4Fe-4S-S-AdoMet</note>
    </ligand>
</feature>
<name>A0AAU7XE48_9HYPH</name>
<dbReference type="InterPro" id="IPR007197">
    <property type="entry name" value="rSAM"/>
</dbReference>